<dbReference type="EMBL" id="GBRH01173271">
    <property type="protein sequence ID" value="JAE24625.1"/>
    <property type="molecule type" value="Transcribed_RNA"/>
</dbReference>
<accession>A0A0A9GHS6</accession>
<name>A0A0A9GHS6_ARUDO</name>
<sequence>MLDFCCSTKQCIWTKLSEKQHLIRRVKFHFNFHQYFLRCSASVLSAGHHL</sequence>
<evidence type="ECO:0000313" key="1">
    <source>
        <dbReference type="EMBL" id="JAE24625.1"/>
    </source>
</evidence>
<reference evidence="1" key="2">
    <citation type="journal article" date="2015" name="Data Brief">
        <title>Shoot transcriptome of the giant reed, Arundo donax.</title>
        <authorList>
            <person name="Barrero R.A."/>
            <person name="Guerrero F.D."/>
            <person name="Moolhuijzen P."/>
            <person name="Goolsby J.A."/>
            <person name="Tidwell J."/>
            <person name="Bellgard S.E."/>
            <person name="Bellgard M.I."/>
        </authorList>
    </citation>
    <scope>NUCLEOTIDE SEQUENCE</scope>
    <source>
        <tissue evidence="1">Shoot tissue taken approximately 20 cm above the soil surface</tissue>
    </source>
</reference>
<reference evidence="1" key="1">
    <citation type="submission" date="2014-09" db="EMBL/GenBank/DDBJ databases">
        <authorList>
            <person name="Magalhaes I.L.F."/>
            <person name="Oliveira U."/>
            <person name="Santos F.R."/>
            <person name="Vidigal T.H.D.A."/>
            <person name="Brescovit A.D."/>
            <person name="Santos A.J."/>
        </authorList>
    </citation>
    <scope>NUCLEOTIDE SEQUENCE</scope>
    <source>
        <tissue evidence="1">Shoot tissue taken approximately 20 cm above the soil surface</tissue>
    </source>
</reference>
<protein>
    <submittedName>
        <fullName evidence="1">Uncharacterized protein</fullName>
    </submittedName>
</protein>
<dbReference type="AlphaFoldDB" id="A0A0A9GHS6"/>
<organism evidence="1">
    <name type="scientific">Arundo donax</name>
    <name type="common">Giant reed</name>
    <name type="synonym">Donax arundinaceus</name>
    <dbReference type="NCBI Taxonomy" id="35708"/>
    <lineage>
        <taxon>Eukaryota</taxon>
        <taxon>Viridiplantae</taxon>
        <taxon>Streptophyta</taxon>
        <taxon>Embryophyta</taxon>
        <taxon>Tracheophyta</taxon>
        <taxon>Spermatophyta</taxon>
        <taxon>Magnoliopsida</taxon>
        <taxon>Liliopsida</taxon>
        <taxon>Poales</taxon>
        <taxon>Poaceae</taxon>
        <taxon>PACMAD clade</taxon>
        <taxon>Arundinoideae</taxon>
        <taxon>Arundineae</taxon>
        <taxon>Arundo</taxon>
    </lineage>
</organism>
<proteinExistence type="predicted"/>